<dbReference type="InterPro" id="IPR050190">
    <property type="entry name" value="UPF0213_domain"/>
</dbReference>
<evidence type="ECO:0000256" key="1">
    <source>
        <dbReference type="ARBA" id="ARBA00007435"/>
    </source>
</evidence>
<dbReference type="RefSeq" id="WP_115498840.1">
    <property type="nucleotide sequence ID" value="NZ_JACRTI010000010.1"/>
</dbReference>
<dbReference type="SUPFAM" id="SSF82771">
    <property type="entry name" value="GIY-YIG endonuclease"/>
    <property type="match status" value="1"/>
</dbReference>
<evidence type="ECO:0000313" key="4">
    <source>
        <dbReference type="EMBL" id="MBC8601355.1"/>
    </source>
</evidence>
<feature type="transmembrane region" description="Helical" evidence="2">
    <location>
        <begin position="6"/>
        <end position="24"/>
    </location>
</feature>
<feature type="domain" description="GIY-YIG" evidence="3">
    <location>
        <begin position="5"/>
        <end position="81"/>
    </location>
</feature>
<dbReference type="PROSITE" id="PS50164">
    <property type="entry name" value="GIY_YIG"/>
    <property type="match status" value="1"/>
</dbReference>
<dbReference type="CDD" id="cd10448">
    <property type="entry name" value="GIY-YIG_unchar_3"/>
    <property type="match status" value="1"/>
</dbReference>
<dbReference type="PANTHER" id="PTHR34477:SF5">
    <property type="entry name" value="BSL5627 PROTEIN"/>
    <property type="match status" value="1"/>
</dbReference>
<sequence length="107" mass="13147">MNYNSQYYVYIMSNSYNTVLYIGFTNDLMRRVMEHHNGAIEGFSKKYHCHKLVYYEEYDMMVDAKKREKQLKEWNRAWKDELINKMNPTRKDLSENWDKEGFICDSY</sequence>
<keyword evidence="2" id="KW-0472">Membrane</keyword>
<dbReference type="InterPro" id="IPR035901">
    <property type="entry name" value="GIY-YIG_endonuc_sf"/>
</dbReference>
<evidence type="ECO:0000313" key="7">
    <source>
        <dbReference type="Proteomes" id="UP000629596"/>
    </source>
</evidence>
<dbReference type="Gene3D" id="3.40.1440.10">
    <property type="entry name" value="GIY-YIG endonuclease"/>
    <property type="match status" value="1"/>
</dbReference>
<dbReference type="AlphaFoldDB" id="A0A3D8HGB7"/>
<keyword evidence="7" id="KW-1185">Reference proteome</keyword>
<organism evidence="5 6">
    <name type="scientific">Parabacteroides acidifaciens</name>
    <dbReference type="NCBI Taxonomy" id="2290935"/>
    <lineage>
        <taxon>Bacteria</taxon>
        <taxon>Pseudomonadati</taxon>
        <taxon>Bacteroidota</taxon>
        <taxon>Bacteroidia</taxon>
        <taxon>Bacteroidales</taxon>
        <taxon>Tannerellaceae</taxon>
        <taxon>Parabacteroides</taxon>
    </lineage>
</organism>
<keyword evidence="2" id="KW-1133">Transmembrane helix</keyword>
<gene>
    <name evidence="5" type="ORF">DWU89_06570</name>
    <name evidence="4" type="ORF">H8784_06420</name>
</gene>
<accession>A0A3D8HGB7</accession>
<evidence type="ECO:0000259" key="3">
    <source>
        <dbReference type="PROSITE" id="PS50164"/>
    </source>
</evidence>
<proteinExistence type="inferred from homology"/>
<comment type="caution">
    <text evidence="5">The sequence shown here is derived from an EMBL/GenBank/DDBJ whole genome shotgun (WGS) entry which is preliminary data.</text>
</comment>
<reference evidence="4 7" key="2">
    <citation type="submission" date="2020-08" db="EMBL/GenBank/DDBJ databases">
        <title>Genome public.</title>
        <authorList>
            <person name="Liu C."/>
            <person name="Sun Q."/>
        </authorList>
    </citation>
    <scope>NUCLEOTIDE SEQUENCE [LARGE SCALE GENOMIC DNA]</scope>
    <source>
        <strain evidence="4 7">426_9</strain>
    </source>
</reference>
<dbReference type="InterPro" id="IPR000305">
    <property type="entry name" value="GIY-YIG_endonuc"/>
</dbReference>
<dbReference type="EMBL" id="JACRTI010000010">
    <property type="protein sequence ID" value="MBC8601355.1"/>
    <property type="molecule type" value="Genomic_DNA"/>
</dbReference>
<dbReference type="Proteomes" id="UP000256321">
    <property type="component" value="Unassembled WGS sequence"/>
</dbReference>
<name>A0A3D8HGB7_9BACT</name>
<evidence type="ECO:0000313" key="6">
    <source>
        <dbReference type="Proteomes" id="UP000256321"/>
    </source>
</evidence>
<dbReference type="SMART" id="SM00465">
    <property type="entry name" value="GIYc"/>
    <property type="match status" value="1"/>
</dbReference>
<keyword evidence="2" id="KW-0812">Transmembrane</keyword>
<dbReference type="Proteomes" id="UP000629596">
    <property type="component" value="Unassembled WGS sequence"/>
</dbReference>
<dbReference type="PANTHER" id="PTHR34477">
    <property type="entry name" value="UPF0213 PROTEIN YHBQ"/>
    <property type="match status" value="1"/>
</dbReference>
<protein>
    <submittedName>
        <fullName evidence="5">GIY-YIG nuclease family protein</fullName>
    </submittedName>
</protein>
<reference evidence="5 6" key="1">
    <citation type="submission" date="2018-07" db="EMBL/GenBank/DDBJ databases">
        <title>Parabacteroides acidifaciens nov. sp., isolated from human feces.</title>
        <authorList>
            <person name="Wang Y.J."/>
        </authorList>
    </citation>
    <scope>NUCLEOTIDE SEQUENCE [LARGE SCALE GENOMIC DNA]</scope>
    <source>
        <strain evidence="5 6">426-9</strain>
    </source>
</reference>
<comment type="similarity">
    <text evidence="1">Belongs to the UPF0213 family.</text>
</comment>
<evidence type="ECO:0000313" key="5">
    <source>
        <dbReference type="EMBL" id="RDU50034.1"/>
    </source>
</evidence>
<dbReference type="EMBL" id="QREV01000010">
    <property type="protein sequence ID" value="RDU50034.1"/>
    <property type="molecule type" value="Genomic_DNA"/>
</dbReference>
<evidence type="ECO:0000256" key="2">
    <source>
        <dbReference type="SAM" id="Phobius"/>
    </source>
</evidence>
<dbReference type="Pfam" id="PF01541">
    <property type="entry name" value="GIY-YIG"/>
    <property type="match status" value="1"/>
</dbReference>